<reference evidence="5 6" key="1">
    <citation type="submission" date="2015-11" db="EMBL/GenBank/DDBJ databases">
        <title>Genome sequences of Lysobacter enzymogenes strain C3 and Lysobacter antibioticus ATCC 29479.</title>
        <authorList>
            <person name="Kobayashi D.Y."/>
        </authorList>
    </citation>
    <scope>NUCLEOTIDE SEQUENCE [LARGE SCALE GENOMIC DNA]</scope>
    <source>
        <strain evidence="5 6">C3</strain>
    </source>
</reference>
<protein>
    <submittedName>
        <fullName evidence="5">Linear gramicidin synthetase subunit B</fullName>
        <ecNumber evidence="5">5.1.1.-</ecNumber>
    </submittedName>
</protein>
<dbReference type="Gene3D" id="3.30.300.30">
    <property type="match status" value="1"/>
</dbReference>
<dbReference type="AlphaFoldDB" id="A0A0S2DBQ1"/>
<evidence type="ECO:0000256" key="3">
    <source>
        <dbReference type="ARBA" id="ARBA00022553"/>
    </source>
</evidence>
<evidence type="ECO:0000313" key="6">
    <source>
        <dbReference type="Proteomes" id="UP000061569"/>
    </source>
</evidence>
<dbReference type="NCBIfam" id="TIGR01733">
    <property type="entry name" value="AA-adenyl-dom"/>
    <property type="match status" value="1"/>
</dbReference>
<dbReference type="Gene3D" id="3.30.559.30">
    <property type="entry name" value="Nonribosomal peptide synthetase, condensation domain"/>
    <property type="match status" value="1"/>
</dbReference>
<dbReference type="FunFam" id="3.40.50.980:FF:000001">
    <property type="entry name" value="Non-ribosomal peptide synthetase"/>
    <property type="match status" value="1"/>
</dbReference>
<keyword evidence="3" id="KW-0597">Phosphoprotein</keyword>
<gene>
    <name evidence="5" type="primary">lgrB</name>
    <name evidence="5" type="ORF">GLE_0545</name>
</gene>
<evidence type="ECO:0000259" key="4">
    <source>
        <dbReference type="PROSITE" id="PS50075"/>
    </source>
</evidence>
<dbReference type="GO" id="GO:0009366">
    <property type="term" value="C:enterobactin synthetase complex"/>
    <property type="evidence" value="ECO:0007669"/>
    <property type="project" value="TreeGrafter"/>
</dbReference>
<organism evidence="5 6">
    <name type="scientific">Lysobacter enzymogenes</name>
    <dbReference type="NCBI Taxonomy" id="69"/>
    <lineage>
        <taxon>Bacteria</taxon>
        <taxon>Pseudomonadati</taxon>
        <taxon>Pseudomonadota</taxon>
        <taxon>Gammaproteobacteria</taxon>
        <taxon>Lysobacterales</taxon>
        <taxon>Lysobacteraceae</taxon>
        <taxon>Lysobacter</taxon>
    </lineage>
</organism>
<accession>A0A0S2DBQ1</accession>
<dbReference type="FunFam" id="3.40.50.12780:FF:000012">
    <property type="entry name" value="Non-ribosomal peptide synthetase"/>
    <property type="match status" value="1"/>
</dbReference>
<keyword evidence="5" id="KW-0413">Isomerase</keyword>
<dbReference type="GO" id="GO:0005829">
    <property type="term" value="C:cytosol"/>
    <property type="evidence" value="ECO:0007669"/>
    <property type="project" value="TreeGrafter"/>
</dbReference>
<dbReference type="InterPro" id="IPR045851">
    <property type="entry name" value="AMP-bd_C_sf"/>
</dbReference>
<dbReference type="InterPro" id="IPR020845">
    <property type="entry name" value="AMP-binding_CS"/>
</dbReference>
<dbReference type="GO" id="GO:0009239">
    <property type="term" value="P:enterobactin biosynthetic process"/>
    <property type="evidence" value="ECO:0007669"/>
    <property type="project" value="TreeGrafter"/>
</dbReference>
<dbReference type="Proteomes" id="UP000061569">
    <property type="component" value="Chromosome"/>
</dbReference>
<evidence type="ECO:0000256" key="2">
    <source>
        <dbReference type="ARBA" id="ARBA00022450"/>
    </source>
</evidence>
<dbReference type="InterPro" id="IPR023213">
    <property type="entry name" value="CAT-like_dom_sf"/>
</dbReference>
<dbReference type="PROSITE" id="PS00455">
    <property type="entry name" value="AMP_BINDING"/>
    <property type="match status" value="1"/>
</dbReference>
<comment type="cofactor">
    <cofactor evidence="1">
        <name>pantetheine 4'-phosphate</name>
        <dbReference type="ChEBI" id="CHEBI:47942"/>
    </cofactor>
</comment>
<dbReference type="EMBL" id="CP013140">
    <property type="protein sequence ID" value="ALN55903.1"/>
    <property type="molecule type" value="Genomic_DNA"/>
</dbReference>
<dbReference type="Pfam" id="PF13193">
    <property type="entry name" value="AMP-binding_C"/>
    <property type="match status" value="1"/>
</dbReference>
<dbReference type="FunFam" id="3.30.300.30:FF:000010">
    <property type="entry name" value="Enterobactin synthetase component F"/>
    <property type="match status" value="1"/>
</dbReference>
<dbReference type="InterPro" id="IPR025110">
    <property type="entry name" value="AMP-bd_C"/>
</dbReference>
<dbReference type="KEGG" id="lez:GLE_0545"/>
<dbReference type="PANTHER" id="PTHR45527">
    <property type="entry name" value="NONRIBOSOMAL PEPTIDE SYNTHETASE"/>
    <property type="match status" value="1"/>
</dbReference>
<dbReference type="Pfam" id="PF00550">
    <property type="entry name" value="PP-binding"/>
    <property type="match status" value="1"/>
</dbReference>
<dbReference type="InterPro" id="IPR020806">
    <property type="entry name" value="PKS_PP-bd"/>
</dbReference>
<dbReference type="SUPFAM" id="SSF47336">
    <property type="entry name" value="ACP-like"/>
    <property type="match status" value="1"/>
</dbReference>
<dbReference type="PATRIC" id="fig|69.6.peg.539"/>
<dbReference type="GO" id="GO:0031177">
    <property type="term" value="F:phosphopantetheine binding"/>
    <property type="evidence" value="ECO:0007669"/>
    <property type="project" value="InterPro"/>
</dbReference>
<feature type="domain" description="Carrier" evidence="4">
    <location>
        <begin position="1003"/>
        <end position="1078"/>
    </location>
</feature>
<dbReference type="InterPro" id="IPR036736">
    <property type="entry name" value="ACP-like_sf"/>
</dbReference>
<dbReference type="GO" id="GO:0047527">
    <property type="term" value="F:2,3-dihydroxybenzoate-serine ligase activity"/>
    <property type="evidence" value="ECO:0007669"/>
    <property type="project" value="TreeGrafter"/>
</dbReference>
<dbReference type="FunFam" id="2.30.38.10:FF:000001">
    <property type="entry name" value="Non-ribosomal peptide synthetase PvdI"/>
    <property type="match status" value="1"/>
</dbReference>
<evidence type="ECO:0000313" key="5">
    <source>
        <dbReference type="EMBL" id="ALN55903.1"/>
    </source>
</evidence>
<dbReference type="CDD" id="cd12116">
    <property type="entry name" value="A_NRPS_Ta1_like"/>
    <property type="match status" value="1"/>
</dbReference>
<dbReference type="Pfam" id="PF00668">
    <property type="entry name" value="Condensation"/>
    <property type="match status" value="1"/>
</dbReference>
<name>A0A0S2DBQ1_LYSEN</name>
<dbReference type="InterPro" id="IPR006162">
    <property type="entry name" value="Ppantetheine_attach_site"/>
</dbReference>
<dbReference type="PROSITE" id="PS50075">
    <property type="entry name" value="CARRIER"/>
    <property type="match status" value="1"/>
</dbReference>
<dbReference type="GO" id="GO:0043041">
    <property type="term" value="P:amino acid activation for nonribosomal peptide biosynthetic process"/>
    <property type="evidence" value="ECO:0007669"/>
    <property type="project" value="TreeGrafter"/>
</dbReference>
<dbReference type="SUPFAM" id="SSF56801">
    <property type="entry name" value="Acetyl-CoA synthetase-like"/>
    <property type="match status" value="1"/>
</dbReference>
<dbReference type="PROSITE" id="PS00012">
    <property type="entry name" value="PHOSPHOPANTETHEINE"/>
    <property type="match status" value="1"/>
</dbReference>
<dbReference type="InterPro" id="IPR000873">
    <property type="entry name" value="AMP-dep_synth/lig_dom"/>
</dbReference>
<dbReference type="Gene3D" id="3.40.50.980">
    <property type="match status" value="2"/>
</dbReference>
<dbReference type="EC" id="5.1.1.-" evidence="5"/>
<dbReference type="FunFam" id="1.10.1200.10:FF:000016">
    <property type="entry name" value="Non-ribosomal peptide synthase"/>
    <property type="match status" value="1"/>
</dbReference>
<dbReference type="InterPro" id="IPR010071">
    <property type="entry name" value="AA_adenyl_dom"/>
</dbReference>
<dbReference type="OrthoDB" id="9757559at2"/>
<keyword evidence="2" id="KW-0596">Phosphopantetheine</keyword>
<dbReference type="SMART" id="SM00823">
    <property type="entry name" value="PKS_PP"/>
    <property type="match status" value="1"/>
</dbReference>
<dbReference type="PANTHER" id="PTHR45527:SF1">
    <property type="entry name" value="FATTY ACID SYNTHASE"/>
    <property type="match status" value="1"/>
</dbReference>
<dbReference type="GO" id="GO:0016853">
    <property type="term" value="F:isomerase activity"/>
    <property type="evidence" value="ECO:0007669"/>
    <property type="project" value="UniProtKB-KW"/>
</dbReference>
<dbReference type="InterPro" id="IPR001242">
    <property type="entry name" value="Condensation_dom"/>
</dbReference>
<dbReference type="Gene3D" id="3.30.559.10">
    <property type="entry name" value="Chloramphenicol acetyltransferase-like domain"/>
    <property type="match status" value="1"/>
</dbReference>
<dbReference type="InterPro" id="IPR009081">
    <property type="entry name" value="PP-bd_ACP"/>
</dbReference>
<dbReference type="SUPFAM" id="SSF52777">
    <property type="entry name" value="CoA-dependent acyltransferases"/>
    <property type="match status" value="2"/>
</dbReference>
<dbReference type="FunFam" id="3.30.559.10:FF:000012">
    <property type="entry name" value="Non-ribosomal peptide synthetase"/>
    <property type="match status" value="1"/>
</dbReference>
<dbReference type="Pfam" id="PF00501">
    <property type="entry name" value="AMP-binding"/>
    <property type="match status" value="1"/>
</dbReference>
<sequence>MSELDARLAGLSPERRALVLRQLAQRKAAAARPGVVRRERPARLPLSFAQQRLWILDQFEPGSAVYNVPLSQWIDGPLRREPLQRALDEVARRHESLRTVTRSDADGPYQHILAPAQVPLGYADLSDLPAAERDAQAIELARKEAAIGFDLSHGPILRALLVRTGPQRHLLVLNAHHIAIDGWSLGVILEELHALYQAFDAGQPSPLADPQLQYVDYALWQRDEFEHGTLAKQLEYWKERLSGRLPVLELPGDRPRPPRQSPHGAVLRAVLPEDAYERVRQMARREDATAFMVLVAAFQTLLMRYSGQTDQVLGVGVANRGRPELESMVGFFVNMLALRNDLSGDPSFRELLAQVKETTLGAYSNQDLPIERLIEELDLDRAQSHTPLFQSMLFFQNFPGESRTESGLRLNTVAFDTVNQGTSRTDLSLFAVEDRGQLVMMFEYSTALFDEATIAAFAGQLQRLLAAAAEDPARTLGELDILSPLERRQLLRDWNDTAADTPALPLHGLFEAQAARAPAAIAVESGDQRLSYAELDAQAEAVARALAARGVGAGDLVGLYLERSPAMLAALLGTLKAGAAYVPMDPSYPAQRLGYMLEDASMRLVLGDRDLIASLPAGQASLSLKDALADADAGAARASVAVGPRDPAYVIFTSGSTGRPKGVRVPHGAAVNFLASMAREPGLGETDALCAVTTLSFDIALLELMLPLSVGARVVLADRDTAGDAMALARLIERSRSTVVQATPATWRMLLDAGWHGRADLRLLCGGEALPRELADRLLERCGELWNMYGPTETTVWSTLERVRRDGAICIGKPIANTRVYVVDRALRPLPAGVPGELLIGGDGVALGYLDRPELTAEKFVPDPYAASPDARLYRTGDLARWRRDGRLEVIGRIDHQVKLRGFRIELGEIESVLAQLPGVGQAVVHCREDRPGDKRLVAYVVADGDAPAAGAMREHLRASLPDYMVPSAFATLERFPLTPNGKVDRNALPAPDSGADSERYVAPRNDDEARLAEIWAQTLGIERVGIDDDFFDLGGHSLLATQLLSRINQAFACDARLRTVFEAPTVAGFGQWLQAQYAQMLHDDGLAGMLDNLEGLSDEEIQALLSEQVATGT</sequence>
<dbReference type="Gene3D" id="3.40.50.1820">
    <property type="entry name" value="alpha/beta hydrolase"/>
    <property type="match status" value="1"/>
</dbReference>
<dbReference type="STRING" id="69.GLE_0545"/>
<evidence type="ECO:0000256" key="1">
    <source>
        <dbReference type="ARBA" id="ARBA00001957"/>
    </source>
</evidence>
<dbReference type="CDD" id="cd19531">
    <property type="entry name" value="LCL_NRPS-like"/>
    <property type="match status" value="1"/>
</dbReference>
<dbReference type="GO" id="GO:0072330">
    <property type="term" value="P:monocarboxylic acid biosynthetic process"/>
    <property type="evidence" value="ECO:0007669"/>
    <property type="project" value="UniProtKB-ARBA"/>
</dbReference>
<dbReference type="Gene3D" id="2.30.38.10">
    <property type="entry name" value="Luciferase, Domain 3"/>
    <property type="match status" value="1"/>
</dbReference>
<proteinExistence type="predicted"/>
<dbReference type="InterPro" id="IPR029058">
    <property type="entry name" value="AB_hydrolase_fold"/>
</dbReference>